<evidence type="ECO:0000256" key="2">
    <source>
        <dbReference type="ARBA" id="ARBA00022670"/>
    </source>
</evidence>
<organism evidence="8 9">
    <name type="scientific">Rickenella mellea</name>
    <dbReference type="NCBI Taxonomy" id="50990"/>
    <lineage>
        <taxon>Eukaryota</taxon>
        <taxon>Fungi</taxon>
        <taxon>Dikarya</taxon>
        <taxon>Basidiomycota</taxon>
        <taxon>Agaricomycotina</taxon>
        <taxon>Agaricomycetes</taxon>
        <taxon>Hymenochaetales</taxon>
        <taxon>Rickenellaceae</taxon>
        <taxon>Rickenella</taxon>
    </lineage>
</organism>
<dbReference type="GO" id="GO:0008233">
    <property type="term" value="F:peptidase activity"/>
    <property type="evidence" value="ECO:0007669"/>
    <property type="project" value="UniProtKB-KW"/>
</dbReference>
<gene>
    <name evidence="8" type="ORF">BD410DRAFT_769023</name>
</gene>
<dbReference type="Proteomes" id="UP000294933">
    <property type="component" value="Unassembled WGS sequence"/>
</dbReference>
<sequence length="659" mass="71562">MASPVKLYVYDLSNGIARQMSLQLTGRQIDGIWHTSVVVFGKEIFYGQGISITNPGRSHHGRPLQIIDMGETALDEQTFTEYLHEIRQHYTADKYHLLDFNCNSFTNDCVGFLTGGSIPAWIKDLPTDFLSTPFGAALRPTIDAMYRRPTPGQIPAPSPRDPQSASSLLQSVANRAAGSSSTNGYLPTPAATPLQATASVASPLQLCTNPHTLNSLFRTHRAVTVFFTSQTCPPCKMVEPVFERLAEDKASEGVAFAKVDMGVGLGGEVARAWNVRVTPTFLFFLDGNKVHELKGVDAPELRTQVDLLIYQAFPPHPHTSLNLSSIRSISLDPILFPQVPAFQTAQSKLDGFIDASSSMDAKQKAKCKQTLASPVIPFLQSRFATKINPNIPQSRVHAVCSEWNKVTATLVDALPTAELFPIVDMWRLAILDEAVANWCATGSASGSSPIHMLLDKAVSAIASSDTTAVPRNFLLTTLRMLANGFSHVTLARTLIDGRSAATPNKTASTRQNLTSVLVATLLHTDAPVRTAAASVAFNVAAHCQKPLIDAQRNGRRGVSVKIDDAEGDWEVEMVSAVVEAIGRETQSEDVVHRLTASLAFILHLSPYYEVQLKPLLDVLQARVILLAKWKGGNGGLGEQGLSKKDVRRLVEEVARNLCP</sequence>
<dbReference type="OrthoDB" id="21221at2759"/>
<feature type="domain" description="PPPDE" evidence="7">
    <location>
        <begin position="3"/>
        <end position="143"/>
    </location>
</feature>
<dbReference type="SMART" id="SM01179">
    <property type="entry name" value="DUF862"/>
    <property type="match status" value="1"/>
</dbReference>
<dbReference type="InterPro" id="IPR013535">
    <property type="entry name" value="PUL_dom"/>
</dbReference>
<dbReference type="Gene3D" id="3.40.30.10">
    <property type="entry name" value="Glutaredoxin"/>
    <property type="match status" value="1"/>
</dbReference>
<reference evidence="8 9" key="1">
    <citation type="submission" date="2018-06" db="EMBL/GenBank/DDBJ databases">
        <title>A transcriptomic atlas of mushroom development highlights an independent origin of complex multicellularity.</title>
        <authorList>
            <consortium name="DOE Joint Genome Institute"/>
            <person name="Krizsan K."/>
            <person name="Almasi E."/>
            <person name="Merenyi Z."/>
            <person name="Sahu N."/>
            <person name="Viragh M."/>
            <person name="Koszo T."/>
            <person name="Mondo S."/>
            <person name="Kiss B."/>
            <person name="Balint B."/>
            <person name="Kues U."/>
            <person name="Barry K."/>
            <person name="Hegedus J.C."/>
            <person name="Henrissat B."/>
            <person name="Johnson J."/>
            <person name="Lipzen A."/>
            <person name="Ohm R."/>
            <person name="Nagy I."/>
            <person name="Pangilinan J."/>
            <person name="Yan J."/>
            <person name="Xiong Y."/>
            <person name="Grigoriev I.V."/>
            <person name="Hibbett D.S."/>
            <person name="Nagy L.G."/>
        </authorList>
    </citation>
    <scope>NUCLEOTIDE SEQUENCE [LARGE SCALE GENOMIC DNA]</scope>
    <source>
        <strain evidence="8 9">SZMC22713</strain>
    </source>
</reference>
<proteinExistence type="inferred from homology"/>
<dbReference type="Pfam" id="PF00085">
    <property type="entry name" value="Thioredoxin"/>
    <property type="match status" value="1"/>
</dbReference>
<dbReference type="PROSITE" id="PS51352">
    <property type="entry name" value="THIOREDOXIN_2"/>
    <property type="match status" value="1"/>
</dbReference>
<dbReference type="InterPro" id="IPR011989">
    <property type="entry name" value="ARM-like"/>
</dbReference>
<evidence type="ECO:0000313" key="9">
    <source>
        <dbReference type="Proteomes" id="UP000294933"/>
    </source>
</evidence>
<feature type="region of interest" description="Disordered" evidence="4">
    <location>
        <begin position="146"/>
        <end position="168"/>
    </location>
</feature>
<dbReference type="InterPro" id="IPR036249">
    <property type="entry name" value="Thioredoxin-like_sf"/>
</dbReference>
<keyword evidence="9" id="KW-1185">Reference proteome</keyword>
<keyword evidence="3" id="KW-0378">Hydrolase</keyword>
<dbReference type="Gene3D" id="3.90.1720.30">
    <property type="entry name" value="PPPDE domains"/>
    <property type="match status" value="1"/>
</dbReference>
<dbReference type="InterPro" id="IPR008580">
    <property type="entry name" value="PPPDE_dom"/>
</dbReference>
<comment type="similarity">
    <text evidence="1">Belongs to the DeSI family.</text>
</comment>
<evidence type="ECO:0000259" key="6">
    <source>
        <dbReference type="PROSITE" id="PS51396"/>
    </source>
</evidence>
<name>A0A4Y7Q6I9_9AGAM</name>
<dbReference type="GO" id="GO:0006508">
    <property type="term" value="P:proteolysis"/>
    <property type="evidence" value="ECO:0007669"/>
    <property type="project" value="UniProtKB-KW"/>
</dbReference>
<keyword evidence="2" id="KW-0645">Protease</keyword>
<evidence type="ECO:0000256" key="1">
    <source>
        <dbReference type="ARBA" id="ARBA00008140"/>
    </source>
</evidence>
<dbReference type="SUPFAM" id="SSF52833">
    <property type="entry name" value="Thioredoxin-like"/>
    <property type="match status" value="1"/>
</dbReference>
<dbReference type="PROSITE" id="PS51858">
    <property type="entry name" value="PPPDE"/>
    <property type="match status" value="1"/>
</dbReference>
<dbReference type="InterPro" id="IPR013766">
    <property type="entry name" value="Thioredoxin_domain"/>
</dbReference>
<dbReference type="Gene3D" id="1.25.10.10">
    <property type="entry name" value="Leucine-rich Repeat Variant"/>
    <property type="match status" value="1"/>
</dbReference>
<dbReference type="PANTHER" id="PTHR12378">
    <property type="entry name" value="DESUMOYLATING ISOPEPTIDASE"/>
    <property type="match status" value="1"/>
</dbReference>
<dbReference type="EMBL" id="ML170171">
    <property type="protein sequence ID" value="TDL23184.1"/>
    <property type="molecule type" value="Genomic_DNA"/>
</dbReference>
<feature type="domain" description="PUL" evidence="6">
    <location>
        <begin position="334"/>
        <end position="649"/>
    </location>
</feature>
<evidence type="ECO:0000259" key="5">
    <source>
        <dbReference type="PROSITE" id="PS51352"/>
    </source>
</evidence>
<evidence type="ECO:0000259" key="7">
    <source>
        <dbReference type="PROSITE" id="PS51858"/>
    </source>
</evidence>
<accession>A0A4Y7Q6I9</accession>
<evidence type="ECO:0000256" key="3">
    <source>
        <dbReference type="ARBA" id="ARBA00022801"/>
    </source>
</evidence>
<dbReference type="PANTHER" id="PTHR12378:SF7">
    <property type="entry name" value="DESUMOYLATING ISOPEPTIDASE 1"/>
    <property type="match status" value="1"/>
</dbReference>
<dbReference type="CDD" id="cd02947">
    <property type="entry name" value="TRX_family"/>
    <property type="match status" value="1"/>
</dbReference>
<dbReference type="GO" id="GO:0070646">
    <property type="term" value="P:protein modification by small protein removal"/>
    <property type="evidence" value="ECO:0007669"/>
    <property type="project" value="TreeGrafter"/>
</dbReference>
<feature type="domain" description="Thioredoxin" evidence="5">
    <location>
        <begin position="186"/>
        <end position="310"/>
    </location>
</feature>
<dbReference type="InterPro" id="IPR042266">
    <property type="entry name" value="PPPDE_sf"/>
</dbReference>
<dbReference type="STRING" id="50990.A0A4Y7Q6I9"/>
<dbReference type="VEuPathDB" id="FungiDB:BD410DRAFT_769023"/>
<dbReference type="Pfam" id="PF08324">
    <property type="entry name" value="PUL"/>
    <property type="match status" value="1"/>
</dbReference>
<evidence type="ECO:0000313" key="8">
    <source>
        <dbReference type="EMBL" id="TDL23184.1"/>
    </source>
</evidence>
<dbReference type="AlphaFoldDB" id="A0A4Y7Q6I9"/>
<dbReference type="PROSITE" id="PS51396">
    <property type="entry name" value="PUL"/>
    <property type="match status" value="1"/>
</dbReference>
<dbReference type="Pfam" id="PF05903">
    <property type="entry name" value="Peptidase_C97"/>
    <property type="match status" value="1"/>
</dbReference>
<evidence type="ECO:0000256" key="4">
    <source>
        <dbReference type="SAM" id="MobiDB-lite"/>
    </source>
</evidence>
<protein>
    <submittedName>
        <fullName evidence="8">DUF862-domain-containing protein</fullName>
    </submittedName>
</protein>